<gene>
    <name evidence="1" type="ORF">JJC05_04625</name>
</gene>
<dbReference type="InterPro" id="IPR023346">
    <property type="entry name" value="Lysozyme-like_dom_sf"/>
</dbReference>
<organism evidence="1">
    <name type="scientific">Flavobacterium columnare</name>
    <dbReference type="NCBI Taxonomy" id="996"/>
    <lineage>
        <taxon>Bacteria</taxon>
        <taxon>Pseudomonadati</taxon>
        <taxon>Bacteroidota</taxon>
        <taxon>Flavobacteriia</taxon>
        <taxon>Flavobacteriales</taxon>
        <taxon>Flavobacteriaceae</taxon>
        <taxon>Flavobacterium</taxon>
    </lineage>
</organism>
<dbReference type="PANTHER" id="PTHR34408">
    <property type="entry name" value="FAMILY PROTEIN, PUTATIVE-RELATED"/>
    <property type="match status" value="1"/>
</dbReference>
<dbReference type="KEGG" id="fdv:JJC05_04625"/>
<proteinExistence type="predicted"/>
<reference evidence="1" key="1">
    <citation type="submission" date="2020-12" db="EMBL/GenBank/DDBJ databases">
        <title>Genome sequencing of genetic groups of Flavobacterium columnare.</title>
        <authorList>
            <person name="Waldbieser G.C."/>
            <person name="Griffin M.J."/>
            <person name="LaFrentz B.R."/>
        </authorList>
    </citation>
    <scope>NUCLEOTIDE SEQUENCE</scope>
    <source>
        <strain evidence="1">90-106</strain>
    </source>
</reference>
<dbReference type="PANTHER" id="PTHR34408:SF1">
    <property type="entry name" value="GLYCOSYL HYDROLASE FAMILY 19 DOMAIN-CONTAINING PROTEIN HI_1415"/>
    <property type="match status" value="1"/>
</dbReference>
<name>A0A8G0KT03_9FLAO</name>
<dbReference type="EMBL" id="CP067378">
    <property type="protein sequence ID" value="QYS89556.1"/>
    <property type="molecule type" value="Genomic_DNA"/>
</dbReference>
<dbReference type="Gene3D" id="1.10.530.10">
    <property type="match status" value="1"/>
</dbReference>
<evidence type="ECO:0008006" key="2">
    <source>
        <dbReference type="Google" id="ProtNLM"/>
    </source>
</evidence>
<dbReference type="Proteomes" id="UP000824721">
    <property type="component" value="Chromosome"/>
</dbReference>
<dbReference type="SUPFAM" id="SSF53955">
    <property type="entry name" value="Lysozyme-like"/>
    <property type="match status" value="1"/>
</dbReference>
<dbReference type="InterPro" id="IPR052354">
    <property type="entry name" value="Cell_Wall_Dynamics_Protein"/>
</dbReference>
<sequence length="231" mass="26996">MQNYNINSCKRKLHFLAQVRHESGEFVYQEEIASGSAYEGREDLGNTEKGDGIKFKGRGLIQITGRKNYTNYGSYKGENFTTTPNNKKLGELPYCVDSAGWYWSKNLSIDLNDYADKDDIIYITYRINGGYNGYLDDRKPKLIEMIKSINCEKTKFENYDSYSIKKSKSWDAYDAVYKYAKLNTSESKESYKRFLELTDDYLTWNSMKGNVNKKKRENMENKRKIANEKVK</sequence>
<accession>A0A8G0KT03</accession>
<protein>
    <recommendedName>
        <fullName evidence="2">Glycoside hydrolase family 19 catalytic domain-containing protein</fullName>
    </recommendedName>
</protein>
<dbReference type="AlphaFoldDB" id="A0A8G0KT03"/>
<evidence type="ECO:0000313" key="1">
    <source>
        <dbReference type="EMBL" id="QYS89556.1"/>
    </source>
</evidence>